<dbReference type="CDD" id="cd00340">
    <property type="entry name" value="GSH_Peroxidase"/>
    <property type="match status" value="1"/>
</dbReference>
<dbReference type="GO" id="GO:0004601">
    <property type="term" value="F:peroxidase activity"/>
    <property type="evidence" value="ECO:0007669"/>
    <property type="project" value="UniProtKB-KW"/>
</dbReference>
<evidence type="ECO:0000256" key="1">
    <source>
        <dbReference type="ARBA" id="ARBA00006926"/>
    </source>
</evidence>
<dbReference type="SMART" id="SM00418">
    <property type="entry name" value="HTH_ARSR"/>
    <property type="match status" value="1"/>
</dbReference>
<dbReference type="Pfam" id="PF00255">
    <property type="entry name" value="GSHPx"/>
    <property type="match status" value="1"/>
</dbReference>
<feature type="domain" description="HTH arsR-type" evidence="5">
    <location>
        <begin position="236"/>
        <end position="329"/>
    </location>
</feature>
<sequence length="513" mass="55103">MGWWELNADTLARSRFVVSPLAETFACLKLLHAGDAAHPGEQEWLRAHLPVYRAYLAAEPVTAQLVRAGLGRQWIADFLTPAPRDGESFGDGVARVRATSPDAARAHLRTALAGPLPAGLVRDDLPERAAVLLEWVWEATVRPSWERRRRVLEADVVARTAQVSRGGWASVLDTLRPGRTRWLGENRLQVNPHEYPPREISGAELVLVPVTVQRAGWVAWEDGVRYAAVYPCAGALAHPVERSVPTALGALLGPARATVLVLLASPMSTTQLTAVTGQGLGSVGRHLKVLRDAGLVERRRAGRSVLYGRTAAGDALAAAQPRPEGRPAPVAGADPWPWPGDGPCRGTSIRLMTNVLTVDIDALAGGPANLAQYAGQPVLIVNVASKCGLTPQYTGLEKLQERYAAKGFTVLGVPCNQFLGQEPGSAEEIAEFCSATYGVTFPLTEKVEVNGDGRHPLYERLVGFADAEGHSGDIRWNFEKFLIGRDGTVVARFSPQTEPESAEVVAAIEAQLA</sequence>
<evidence type="ECO:0000259" key="5">
    <source>
        <dbReference type="PROSITE" id="PS50987"/>
    </source>
</evidence>
<keyword evidence="3 4" id="KW-0560">Oxidoreductase</keyword>
<dbReference type="GO" id="GO:0034599">
    <property type="term" value="P:cellular response to oxidative stress"/>
    <property type="evidence" value="ECO:0007669"/>
    <property type="project" value="TreeGrafter"/>
</dbReference>
<dbReference type="InterPro" id="IPR001845">
    <property type="entry name" value="HTH_ArsR_DNA-bd_dom"/>
</dbReference>
<dbReference type="PANTHER" id="PTHR11592">
    <property type="entry name" value="GLUTATHIONE PEROXIDASE"/>
    <property type="match status" value="1"/>
</dbReference>
<dbReference type="Pfam" id="PF01022">
    <property type="entry name" value="HTH_5"/>
    <property type="match status" value="1"/>
</dbReference>
<dbReference type="Gene3D" id="1.10.10.10">
    <property type="entry name" value="Winged helix-like DNA-binding domain superfamily/Winged helix DNA-binding domain"/>
    <property type="match status" value="1"/>
</dbReference>
<keyword evidence="7" id="KW-1185">Reference proteome</keyword>
<name>A0A918YEB5_9ACTN</name>
<dbReference type="GO" id="GO:0003700">
    <property type="term" value="F:DNA-binding transcription factor activity"/>
    <property type="evidence" value="ECO:0007669"/>
    <property type="project" value="InterPro"/>
</dbReference>
<comment type="caution">
    <text evidence="6">The sequence shown here is derived from an EMBL/GenBank/DDBJ whole genome shotgun (WGS) entry which is preliminary data.</text>
</comment>
<dbReference type="SUPFAM" id="SSF52833">
    <property type="entry name" value="Thioredoxin-like"/>
    <property type="match status" value="1"/>
</dbReference>
<dbReference type="EMBL" id="BMVG01000002">
    <property type="protein sequence ID" value="GHE00479.1"/>
    <property type="molecule type" value="Genomic_DNA"/>
</dbReference>
<evidence type="ECO:0000313" key="7">
    <source>
        <dbReference type="Proteomes" id="UP000655443"/>
    </source>
</evidence>
<dbReference type="InterPro" id="IPR029759">
    <property type="entry name" value="GPX_AS"/>
</dbReference>
<dbReference type="InterPro" id="IPR000889">
    <property type="entry name" value="Glutathione_peroxidase"/>
</dbReference>
<dbReference type="CDD" id="cd00090">
    <property type="entry name" value="HTH_ARSR"/>
    <property type="match status" value="1"/>
</dbReference>
<accession>A0A918YEB5</accession>
<evidence type="ECO:0000256" key="3">
    <source>
        <dbReference type="ARBA" id="ARBA00023002"/>
    </source>
</evidence>
<evidence type="ECO:0000256" key="4">
    <source>
        <dbReference type="RuleBase" id="RU000499"/>
    </source>
</evidence>
<gene>
    <name evidence="6" type="ORF">GCM10010339_15820</name>
</gene>
<organism evidence="6 7">
    <name type="scientific">Streptomyces alanosinicus</name>
    <dbReference type="NCBI Taxonomy" id="68171"/>
    <lineage>
        <taxon>Bacteria</taxon>
        <taxon>Bacillati</taxon>
        <taxon>Actinomycetota</taxon>
        <taxon>Actinomycetes</taxon>
        <taxon>Kitasatosporales</taxon>
        <taxon>Streptomycetaceae</taxon>
        <taxon>Streptomyces</taxon>
    </lineage>
</organism>
<proteinExistence type="inferred from homology"/>
<dbReference type="PROSITE" id="PS50987">
    <property type="entry name" value="HTH_ARSR_2"/>
    <property type="match status" value="1"/>
</dbReference>
<dbReference type="InterPro" id="IPR036390">
    <property type="entry name" value="WH_DNA-bd_sf"/>
</dbReference>
<protein>
    <recommendedName>
        <fullName evidence="4">Glutathione peroxidase</fullName>
    </recommendedName>
</protein>
<dbReference type="PANTHER" id="PTHR11592:SF40">
    <property type="entry name" value="THIOREDOXIN_GLUTATHIONE PEROXIDASE BTUE"/>
    <property type="match status" value="1"/>
</dbReference>
<keyword evidence="2 4" id="KW-0575">Peroxidase</keyword>
<dbReference type="PROSITE" id="PS51355">
    <property type="entry name" value="GLUTATHIONE_PEROXID_3"/>
    <property type="match status" value="1"/>
</dbReference>
<dbReference type="AlphaFoldDB" id="A0A918YEB5"/>
<reference evidence="6" key="2">
    <citation type="submission" date="2020-09" db="EMBL/GenBank/DDBJ databases">
        <authorList>
            <person name="Sun Q."/>
            <person name="Ohkuma M."/>
        </authorList>
    </citation>
    <scope>NUCLEOTIDE SEQUENCE</scope>
    <source>
        <strain evidence="6">JCM 4714</strain>
    </source>
</reference>
<dbReference type="InterPro" id="IPR036388">
    <property type="entry name" value="WH-like_DNA-bd_sf"/>
</dbReference>
<evidence type="ECO:0000256" key="2">
    <source>
        <dbReference type="ARBA" id="ARBA00022559"/>
    </source>
</evidence>
<dbReference type="PRINTS" id="PR01011">
    <property type="entry name" value="GLUTPROXDASE"/>
</dbReference>
<dbReference type="SUPFAM" id="SSF46785">
    <property type="entry name" value="Winged helix' DNA-binding domain"/>
    <property type="match status" value="1"/>
</dbReference>
<dbReference type="PROSITE" id="PS00460">
    <property type="entry name" value="GLUTATHIONE_PEROXID_1"/>
    <property type="match status" value="1"/>
</dbReference>
<dbReference type="Proteomes" id="UP000655443">
    <property type="component" value="Unassembled WGS sequence"/>
</dbReference>
<dbReference type="FunFam" id="3.40.30.10:FF:000010">
    <property type="entry name" value="Glutathione peroxidase"/>
    <property type="match status" value="1"/>
</dbReference>
<evidence type="ECO:0000313" key="6">
    <source>
        <dbReference type="EMBL" id="GHE00479.1"/>
    </source>
</evidence>
<comment type="similarity">
    <text evidence="1 4">Belongs to the glutathione peroxidase family.</text>
</comment>
<dbReference type="Gene3D" id="3.40.30.10">
    <property type="entry name" value="Glutaredoxin"/>
    <property type="match status" value="1"/>
</dbReference>
<reference evidence="6" key="1">
    <citation type="journal article" date="2014" name="Int. J. Syst. Evol. Microbiol.">
        <title>Complete genome sequence of Corynebacterium casei LMG S-19264T (=DSM 44701T), isolated from a smear-ripened cheese.</title>
        <authorList>
            <consortium name="US DOE Joint Genome Institute (JGI-PGF)"/>
            <person name="Walter F."/>
            <person name="Albersmeier A."/>
            <person name="Kalinowski J."/>
            <person name="Ruckert C."/>
        </authorList>
    </citation>
    <scope>NUCLEOTIDE SEQUENCE</scope>
    <source>
        <strain evidence="6">JCM 4714</strain>
    </source>
</reference>
<dbReference type="InterPro" id="IPR036249">
    <property type="entry name" value="Thioredoxin-like_sf"/>
</dbReference>
<dbReference type="InterPro" id="IPR011991">
    <property type="entry name" value="ArsR-like_HTH"/>
</dbReference>